<dbReference type="Gene3D" id="3.40.30.10">
    <property type="entry name" value="Glutaredoxin"/>
    <property type="match status" value="1"/>
</dbReference>
<dbReference type="Gene3D" id="1.50.10.10">
    <property type="match status" value="1"/>
</dbReference>
<dbReference type="PANTHER" id="PTHR42899">
    <property type="entry name" value="SPERMATOGENESIS-ASSOCIATED PROTEIN 20"/>
    <property type="match status" value="1"/>
</dbReference>
<dbReference type="EMBL" id="CAEZYR010000011">
    <property type="protein sequence ID" value="CAB4731313.1"/>
    <property type="molecule type" value="Genomic_DNA"/>
</dbReference>
<dbReference type="PIRSF" id="PIRSF006402">
    <property type="entry name" value="UCP006402_thioredoxin"/>
    <property type="match status" value="1"/>
</dbReference>
<protein>
    <submittedName>
        <fullName evidence="2">Unannotated protein</fullName>
    </submittedName>
</protein>
<dbReference type="SUPFAM" id="SSF52833">
    <property type="entry name" value="Thioredoxin-like"/>
    <property type="match status" value="1"/>
</dbReference>
<feature type="domain" description="Spermatogenesis-associated protein 20-like TRX" evidence="1">
    <location>
        <begin position="1"/>
        <end position="162"/>
    </location>
</feature>
<dbReference type="InterPro" id="IPR008928">
    <property type="entry name" value="6-hairpin_glycosidase_sf"/>
</dbReference>
<evidence type="ECO:0000313" key="2">
    <source>
        <dbReference type="EMBL" id="CAB4731313.1"/>
    </source>
</evidence>
<proteinExistence type="predicted"/>
<dbReference type="AlphaFoldDB" id="A0A6J6S987"/>
<evidence type="ECO:0000259" key="1">
    <source>
        <dbReference type="Pfam" id="PF03190"/>
    </source>
</evidence>
<dbReference type="Pfam" id="PF03190">
    <property type="entry name" value="Thioredox_DsbH"/>
    <property type="match status" value="1"/>
</dbReference>
<dbReference type="CDD" id="cd02955">
    <property type="entry name" value="SSP411"/>
    <property type="match status" value="1"/>
</dbReference>
<dbReference type="PANTHER" id="PTHR42899:SF1">
    <property type="entry name" value="SPERMATOGENESIS-ASSOCIATED PROTEIN 20"/>
    <property type="match status" value="1"/>
</dbReference>
<sequence length="663" mass="72847">MNRLADESSPYLRQHADNPVDWYPWGAEAFERAHAENKPIFLSVGYSSCHWCHVMAHESFEDGPTATIMNRLFVNVKVDREERPDVDGIYMDAVQAFTGRGGWPMSVFLAPDGRPFFGGTYFPSSPRHGMPSFVQLLENVHDVWLHQRDEILEQADRITEAITQQTLIVAADSLPGLEVLFDAGAALRKQHDAAWGGFGGAPKFPQTMSHEALLRLFAHTGDDDLLRIVTGSLDAMASGGIYDHLAGGFARYSVDAQWTVPHFEKMLYDNALLARLYLHAWQITGKQRYLQVCSETIEYVLRDMTHASGGFYSAEDADSEGEEGKFAVWSIDEVRSVLTEAGLAAHVDDAIEWYGITEGGNFEGHNILVRSLRGDLVRPPHIEACREALYAHRLERPKPGLDDKVLTEWNGLMLATLAEAAAATGNERWLAAARANATFLCDQLLVDGRWFRSWQADSGARHLAYAADHAAVVDSFLRLAEATGEARWTHTAMQTADAMLKLFWDDENGGLFSTGTDAERLFTRPKDILDNATPSANSLAAVALLRLAALTGLEHHRARAADILRLVGTVAANQPTAFGNALAAIDLLVSGVTEIVVSGEHPDLVAVASSMYLPNAVLAWGEPYDSPLWEGRSAAAAYVCREYSCLAPTTDPTVLRSLLTRPS</sequence>
<reference evidence="2" key="1">
    <citation type="submission" date="2020-05" db="EMBL/GenBank/DDBJ databases">
        <authorList>
            <person name="Chiriac C."/>
            <person name="Salcher M."/>
            <person name="Ghai R."/>
            <person name="Kavagutti S V."/>
        </authorList>
    </citation>
    <scope>NUCLEOTIDE SEQUENCE</scope>
</reference>
<dbReference type="SUPFAM" id="SSF48208">
    <property type="entry name" value="Six-hairpin glycosidases"/>
    <property type="match status" value="1"/>
</dbReference>
<name>A0A6J6S987_9ZZZZ</name>
<accession>A0A6J6S987</accession>
<dbReference type="InterPro" id="IPR012341">
    <property type="entry name" value="6hp_glycosidase-like_sf"/>
</dbReference>
<dbReference type="InterPro" id="IPR024705">
    <property type="entry name" value="Ssp411"/>
</dbReference>
<dbReference type="InterPro" id="IPR036249">
    <property type="entry name" value="Thioredoxin-like_sf"/>
</dbReference>
<gene>
    <name evidence="2" type="ORF">UFOPK2754_00499</name>
</gene>
<dbReference type="GO" id="GO:0005975">
    <property type="term" value="P:carbohydrate metabolic process"/>
    <property type="evidence" value="ECO:0007669"/>
    <property type="project" value="InterPro"/>
</dbReference>
<organism evidence="2">
    <name type="scientific">freshwater metagenome</name>
    <dbReference type="NCBI Taxonomy" id="449393"/>
    <lineage>
        <taxon>unclassified sequences</taxon>
        <taxon>metagenomes</taxon>
        <taxon>ecological metagenomes</taxon>
    </lineage>
</organism>
<dbReference type="InterPro" id="IPR004879">
    <property type="entry name" value="Ssp411-like_TRX"/>
</dbReference>